<reference evidence="1" key="1">
    <citation type="submission" date="2020-11" db="EMBL/GenBank/DDBJ databases">
        <authorList>
            <consortium name="DOE Joint Genome Institute"/>
            <person name="Ahrendt S."/>
            <person name="Riley R."/>
            <person name="Andreopoulos W."/>
            <person name="Labutti K."/>
            <person name="Pangilinan J."/>
            <person name="Ruiz-Duenas F.J."/>
            <person name="Barrasa J.M."/>
            <person name="Sanchez-Garcia M."/>
            <person name="Camarero S."/>
            <person name="Miyauchi S."/>
            <person name="Serrano A."/>
            <person name="Linde D."/>
            <person name="Babiker R."/>
            <person name="Drula E."/>
            <person name="Ayuso-Fernandez I."/>
            <person name="Pacheco R."/>
            <person name="Padilla G."/>
            <person name="Ferreira P."/>
            <person name="Barriuso J."/>
            <person name="Kellner H."/>
            <person name="Castanera R."/>
            <person name="Alfaro M."/>
            <person name="Ramirez L."/>
            <person name="Pisabarro A.G."/>
            <person name="Kuo A."/>
            <person name="Tritt A."/>
            <person name="Lipzen A."/>
            <person name="He G."/>
            <person name="Yan M."/>
            <person name="Ng V."/>
            <person name="Cullen D."/>
            <person name="Martin F."/>
            <person name="Rosso M.-N."/>
            <person name="Henrissat B."/>
            <person name="Hibbett D."/>
            <person name="Martinez A.T."/>
            <person name="Grigoriev I.V."/>
        </authorList>
    </citation>
    <scope>NUCLEOTIDE SEQUENCE</scope>
    <source>
        <strain evidence="1">CBS 247.69</strain>
    </source>
</reference>
<gene>
    <name evidence="1" type="ORF">BDZ94DRAFT_1267865</name>
</gene>
<organism evidence="1 2">
    <name type="scientific">Collybia nuda</name>
    <dbReference type="NCBI Taxonomy" id="64659"/>
    <lineage>
        <taxon>Eukaryota</taxon>
        <taxon>Fungi</taxon>
        <taxon>Dikarya</taxon>
        <taxon>Basidiomycota</taxon>
        <taxon>Agaricomycotina</taxon>
        <taxon>Agaricomycetes</taxon>
        <taxon>Agaricomycetidae</taxon>
        <taxon>Agaricales</taxon>
        <taxon>Tricholomatineae</taxon>
        <taxon>Clitocybaceae</taxon>
        <taxon>Collybia</taxon>
    </lineage>
</organism>
<protein>
    <recommendedName>
        <fullName evidence="3">F-box domain-containing protein</fullName>
    </recommendedName>
</protein>
<evidence type="ECO:0008006" key="3">
    <source>
        <dbReference type="Google" id="ProtNLM"/>
    </source>
</evidence>
<proteinExistence type="predicted"/>
<sequence>MLVLIFKACVSTNIQTQFYKNSFLPTRLLRVCKKWNSIVVKLPYLWTSLFVEKNIGFDGEPTLKVIERRLSRTDDLGIALSIGFEPGAFMWNRSVNIPWWKVVHLELEDQNLHPHRVRDVLGECASLKTCSLMIDGFAYAGDDSSSDGSGDLDGGYVWSVGDDCSEEEDSGWVGENEEDRSGWNDNVDGWNDNTHYEERKRVVILPALKMLSVVFDSQLFDDYRTVPAKARLNQSSKSDRVLSKARISPFFDGLELPALKDLTIAASHSAIDNELLMALIDLSVISCFQLVSLEICNIRIEADGFHRLLLNLTSLESLCVKSPNFGQSLPDLIEYLEYVPEKAAMNILPGLEVLTILDHVLPRDHKFTDETSLRVLESRWWTGKTGYGKLGLSRLRRANISWDYGCAACYLGVTLSSQRAEILRNQGLDLKYPTLD</sequence>
<name>A0A9P6CBI5_9AGAR</name>
<evidence type="ECO:0000313" key="2">
    <source>
        <dbReference type="Proteomes" id="UP000807353"/>
    </source>
</evidence>
<accession>A0A9P6CBI5</accession>
<dbReference type="AlphaFoldDB" id="A0A9P6CBI5"/>
<dbReference type="SUPFAM" id="SSF52047">
    <property type="entry name" value="RNI-like"/>
    <property type="match status" value="1"/>
</dbReference>
<dbReference type="EMBL" id="MU150313">
    <property type="protein sequence ID" value="KAF9459591.1"/>
    <property type="molecule type" value="Genomic_DNA"/>
</dbReference>
<dbReference type="Proteomes" id="UP000807353">
    <property type="component" value="Unassembled WGS sequence"/>
</dbReference>
<keyword evidence="2" id="KW-1185">Reference proteome</keyword>
<evidence type="ECO:0000313" key="1">
    <source>
        <dbReference type="EMBL" id="KAF9459591.1"/>
    </source>
</evidence>
<comment type="caution">
    <text evidence="1">The sequence shown here is derived from an EMBL/GenBank/DDBJ whole genome shotgun (WGS) entry which is preliminary data.</text>
</comment>